<dbReference type="OrthoDB" id="1445107at2"/>
<dbReference type="EMBL" id="FPBK01000012">
    <property type="protein sequence ID" value="SFU67332.1"/>
    <property type="molecule type" value="Genomic_DNA"/>
</dbReference>
<evidence type="ECO:0000313" key="2">
    <source>
        <dbReference type="Proteomes" id="UP000199138"/>
    </source>
</evidence>
<dbReference type="AlphaFoldDB" id="A0A1I7I307"/>
<accession>A0A1I7I307</accession>
<organism evidence="1 2">
    <name type="scientific">Pustulibacterium marinum</name>
    <dbReference type="NCBI Taxonomy" id="1224947"/>
    <lineage>
        <taxon>Bacteria</taxon>
        <taxon>Pseudomonadati</taxon>
        <taxon>Bacteroidota</taxon>
        <taxon>Flavobacteriia</taxon>
        <taxon>Flavobacteriales</taxon>
        <taxon>Flavobacteriaceae</taxon>
        <taxon>Pustulibacterium</taxon>
    </lineage>
</organism>
<dbReference type="RefSeq" id="WP_009780797.1">
    <property type="nucleotide sequence ID" value="NZ_FPBK01000012.1"/>
</dbReference>
<keyword evidence="2" id="KW-1185">Reference proteome</keyword>
<proteinExistence type="predicted"/>
<sequence>MKQSKKEVFNPDHLDCCIEIGDCELQNPPKELIDKLIGQPISDCKKIIEEFLKPQEKLVIKFKKKIGFKTQNDNR</sequence>
<evidence type="ECO:0000313" key="1">
    <source>
        <dbReference type="EMBL" id="SFU67332.1"/>
    </source>
</evidence>
<name>A0A1I7I307_9FLAO</name>
<dbReference type="Proteomes" id="UP000199138">
    <property type="component" value="Unassembled WGS sequence"/>
</dbReference>
<gene>
    <name evidence="1" type="ORF">SAMN05216480_112121</name>
</gene>
<protein>
    <submittedName>
        <fullName evidence="1">Uncharacterized protein</fullName>
    </submittedName>
</protein>
<dbReference type="STRING" id="1224947.SAMN05216480_112121"/>
<reference evidence="2" key="1">
    <citation type="submission" date="2016-10" db="EMBL/GenBank/DDBJ databases">
        <authorList>
            <person name="Varghese N."/>
            <person name="Submissions S."/>
        </authorList>
    </citation>
    <scope>NUCLEOTIDE SEQUENCE [LARGE SCALE GENOMIC DNA]</scope>
    <source>
        <strain evidence="2">CGMCC 1.12333</strain>
    </source>
</reference>